<reference evidence="1" key="2">
    <citation type="journal article" date="2024" name="Plant">
        <title>Genomic evolution and insights into agronomic trait innovations of Sesamum species.</title>
        <authorList>
            <person name="Miao H."/>
            <person name="Wang L."/>
            <person name="Qu L."/>
            <person name="Liu H."/>
            <person name="Sun Y."/>
            <person name="Le M."/>
            <person name="Wang Q."/>
            <person name="Wei S."/>
            <person name="Zheng Y."/>
            <person name="Lin W."/>
            <person name="Duan Y."/>
            <person name="Cao H."/>
            <person name="Xiong S."/>
            <person name="Wang X."/>
            <person name="Wei L."/>
            <person name="Li C."/>
            <person name="Ma Q."/>
            <person name="Ju M."/>
            <person name="Zhao R."/>
            <person name="Li G."/>
            <person name="Mu C."/>
            <person name="Tian Q."/>
            <person name="Mei H."/>
            <person name="Zhang T."/>
            <person name="Gao T."/>
            <person name="Zhang H."/>
        </authorList>
    </citation>
    <scope>NUCLEOTIDE SEQUENCE</scope>
    <source>
        <strain evidence="1">KEN1</strain>
    </source>
</reference>
<organism evidence="1">
    <name type="scientific">Sesamum latifolium</name>
    <dbReference type="NCBI Taxonomy" id="2727402"/>
    <lineage>
        <taxon>Eukaryota</taxon>
        <taxon>Viridiplantae</taxon>
        <taxon>Streptophyta</taxon>
        <taxon>Embryophyta</taxon>
        <taxon>Tracheophyta</taxon>
        <taxon>Spermatophyta</taxon>
        <taxon>Magnoliopsida</taxon>
        <taxon>eudicotyledons</taxon>
        <taxon>Gunneridae</taxon>
        <taxon>Pentapetalae</taxon>
        <taxon>asterids</taxon>
        <taxon>lamiids</taxon>
        <taxon>Lamiales</taxon>
        <taxon>Pedaliaceae</taxon>
        <taxon>Sesamum</taxon>
    </lineage>
</organism>
<dbReference type="Gene3D" id="3.60.10.10">
    <property type="entry name" value="Endonuclease/exonuclease/phosphatase"/>
    <property type="match status" value="1"/>
</dbReference>
<evidence type="ECO:0000313" key="1">
    <source>
        <dbReference type="EMBL" id="KAL0444800.1"/>
    </source>
</evidence>
<dbReference type="PANTHER" id="PTHR33710">
    <property type="entry name" value="BNAC02G09200D PROTEIN"/>
    <property type="match status" value="1"/>
</dbReference>
<dbReference type="AlphaFoldDB" id="A0AAW2WTP1"/>
<gene>
    <name evidence="1" type="ORF">Slati_2202700</name>
</gene>
<dbReference type="SUPFAM" id="SSF56219">
    <property type="entry name" value="DNase I-like"/>
    <property type="match status" value="1"/>
</dbReference>
<protein>
    <submittedName>
        <fullName evidence="1">Uncharacterized protein</fullName>
    </submittedName>
</protein>
<proteinExistence type="predicted"/>
<dbReference type="EMBL" id="JACGWN010000007">
    <property type="protein sequence ID" value="KAL0444800.1"/>
    <property type="molecule type" value="Genomic_DNA"/>
</dbReference>
<accession>A0AAW2WTP1</accession>
<comment type="caution">
    <text evidence="1">The sequence shown here is derived from an EMBL/GenBank/DDBJ whole genome shotgun (WGS) entry which is preliminary data.</text>
</comment>
<reference evidence="1" key="1">
    <citation type="submission" date="2020-06" db="EMBL/GenBank/DDBJ databases">
        <authorList>
            <person name="Li T."/>
            <person name="Hu X."/>
            <person name="Zhang T."/>
            <person name="Song X."/>
            <person name="Zhang H."/>
            <person name="Dai N."/>
            <person name="Sheng W."/>
            <person name="Hou X."/>
            <person name="Wei L."/>
        </authorList>
    </citation>
    <scope>NUCLEOTIDE SEQUENCE</scope>
    <source>
        <strain evidence="1">KEN1</strain>
        <tissue evidence="1">Leaf</tissue>
    </source>
</reference>
<name>A0AAW2WTP1_9LAMI</name>
<dbReference type="PANTHER" id="PTHR33710:SF71">
    <property type="entry name" value="ENDONUCLEASE_EXONUCLEASE_PHOSPHATASE DOMAIN-CONTAINING PROTEIN"/>
    <property type="match status" value="1"/>
</dbReference>
<dbReference type="InterPro" id="IPR036691">
    <property type="entry name" value="Endo/exonu/phosph_ase_sf"/>
</dbReference>
<sequence>MWEKLLKLGQPLNMPWLILGDFNGVKSPLEKQLGATPNWYELKDFADCFLSLGLHDAPTTVYSYTWYSNSDSNPIWYKLHLVLLDNEWFEAGLHCNAHFNLPGCLFDHSLGIVSILNLPTPKPKPFRFFNMWADHSDFIATIENGWTLNVDGTPQFNLCRKLKGSLGDLKKKAVFFAEAERQFYYQKAKIHFLKMGDRNTKFFHDMVKRNTSRSSILAAFKSTEVQILLVDNDVFEWGPKLSLEHALELYRAVTPLEVKQAIFQIRDNKAPRPDEYSICFFKRAWNIVGDQVCTAVMNFFRSGRMLRQLNHAIIALVPKSEHSPPQLQTTSPFLAAM</sequence>